<dbReference type="AlphaFoldDB" id="A0A2I0L1I2"/>
<dbReference type="FunFam" id="3.30.70.940:FF:000010">
    <property type="entry name" value="Protein RNA-directed DNA methylation 3"/>
    <property type="match status" value="1"/>
</dbReference>
<dbReference type="GO" id="GO:0003729">
    <property type="term" value="F:mRNA binding"/>
    <property type="evidence" value="ECO:0007669"/>
    <property type="project" value="TreeGrafter"/>
</dbReference>
<evidence type="ECO:0000259" key="3">
    <source>
        <dbReference type="Pfam" id="PF23042"/>
    </source>
</evidence>
<evidence type="ECO:0000313" key="5">
    <source>
        <dbReference type="Proteomes" id="UP000233551"/>
    </source>
</evidence>
<dbReference type="Pfam" id="PF23042">
    <property type="entry name" value="KOW1_SPT5"/>
    <property type="match status" value="1"/>
</dbReference>
<dbReference type="Proteomes" id="UP000233551">
    <property type="component" value="Unassembled WGS sequence"/>
</dbReference>
<dbReference type="GO" id="GO:0032784">
    <property type="term" value="P:regulation of DNA-templated transcription elongation"/>
    <property type="evidence" value="ECO:0007669"/>
    <property type="project" value="InterPro"/>
</dbReference>
<dbReference type="CDD" id="cd09888">
    <property type="entry name" value="NGN_Euk"/>
    <property type="match status" value="1"/>
</dbReference>
<dbReference type="CDD" id="cd06081">
    <property type="entry name" value="KOW_Spt5_1"/>
    <property type="match status" value="1"/>
</dbReference>
<keyword evidence="5" id="KW-1185">Reference proteome</keyword>
<dbReference type="PANTHER" id="PTHR11125">
    <property type="entry name" value="SUPPRESSOR OF TY 5"/>
    <property type="match status" value="1"/>
</dbReference>
<dbReference type="GO" id="GO:0032044">
    <property type="term" value="C:DSIF complex"/>
    <property type="evidence" value="ECO:0007669"/>
    <property type="project" value="TreeGrafter"/>
</dbReference>
<reference evidence="4 5" key="1">
    <citation type="submission" date="2017-11" db="EMBL/GenBank/DDBJ databases">
        <title>De-novo sequencing of pomegranate (Punica granatum L.) genome.</title>
        <authorList>
            <person name="Akparov Z."/>
            <person name="Amiraslanov A."/>
            <person name="Hajiyeva S."/>
            <person name="Abbasov M."/>
            <person name="Kaur K."/>
            <person name="Hamwieh A."/>
            <person name="Solovyev V."/>
            <person name="Salamov A."/>
            <person name="Braich B."/>
            <person name="Kosarev P."/>
            <person name="Mahmoud A."/>
            <person name="Hajiyev E."/>
            <person name="Babayeva S."/>
            <person name="Izzatullayeva V."/>
            <person name="Mammadov A."/>
            <person name="Mammadov A."/>
            <person name="Sharifova S."/>
            <person name="Ojaghi J."/>
            <person name="Eynullazada K."/>
            <person name="Bayramov B."/>
            <person name="Abdulazimova A."/>
            <person name="Shahmuradov I."/>
        </authorList>
    </citation>
    <scope>NUCLEOTIDE SEQUENCE [LARGE SCALE GENOMIC DNA]</scope>
    <source>
        <strain evidence="5">cv. AG2017</strain>
        <tissue evidence="4">Leaf</tissue>
    </source>
</reference>
<dbReference type="PANTHER" id="PTHR11125:SF8">
    <property type="entry name" value="PROTEIN RNA-DIRECTED DNA METHYLATION 3"/>
    <property type="match status" value="1"/>
</dbReference>
<protein>
    <submittedName>
        <fullName evidence="4">Uncharacterized protein</fullName>
    </submittedName>
</protein>
<dbReference type="InterPro" id="IPR005100">
    <property type="entry name" value="NGN-domain"/>
</dbReference>
<dbReference type="InterPro" id="IPR036735">
    <property type="entry name" value="NGN_dom_sf"/>
</dbReference>
<sequence>MVSDKGKQPAGKSSGKRKVDDDKTGGAKKRRNRGVLQFLEDAAVASDGDYSSGDSIFDDDFFEEEEYDLGTNDKNDQSKSHSLPVFPKEEEFEEEFDKMMEERYKNASAFLRFAEDEPDLRRFVEEDASIPSIKDPTTWKVKCAVGRERNSAFCLMQKYVDLQALGKKLQIISAYAVEHMKGHFFVEAEKQSEVIEACKGLCSIYTTRVTPVPRSQVPHLLNVRSRRAEISVGMWARVKNGTYKGDLAQVVAVNDAKRRVTVKLIPRIDLQALAQKF</sequence>
<dbReference type="InterPro" id="IPR041973">
    <property type="entry name" value="KOW_Spt5_1"/>
</dbReference>
<gene>
    <name evidence="4" type="ORF">CRG98_004886</name>
</gene>
<dbReference type="GO" id="GO:0006357">
    <property type="term" value="P:regulation of transcription by RNA polymerase II"/>
    <property type="evidence" value="ECO:0007669"/>
    <property type="project" value="InterPro"/>
</dbReference>
<dbReference type="EMBL" id="PGOL01000196">
    <property type="protein sequence ID" value="PKI74559.1"/>
    <property type="molecule type" value="Genomic_DNA"/>
</dbReference>
<evidence type="ECO:0000313" key="4">
    <source>
        <dbReference type="EMBL" id="PKI74559.1"/>
    </source>
</evidence>
<dbReference type="Pfam" id="PF03439">
    <property type="entry name" value="Spt5-NGN"/>
    <property type="match status" value="1"/>
</dbReference>
<dbReference type="InterPro" id="IPR039659">
    <property type="entry name" value="SPT5"/>
</dbReference>
<dbReference type="InterPro" id="IPR014722">
    <property type="entry name" value="Rib_uL2_dom2"/>
</dbReference>
<dbReference type="InterPro" id="IPR039385">
    <property type="entry name" value="NGN_Euk"/>
</dbReference>
<name>A0A2I0L1I2_PUNGR</name>
<dbReference type="Gene3D" id="3.30.70.940">
    <property type="entry name" value="NusG, N-terminal domain"/>
    <property type="match status" value="1"/>
</dbReference>
<dbReference type="Gene3D" id="2.30.30.30">
    <property type="match status" value="1"/>
</dbReference>
<feature type="domain" description="NGN" evidence="2">
    <location>
        <begin position="139"/>
        <end position="221"/>
    </location>
</feature>
<dbReference type="GO" id="GO:0006368">
    <property type="term" value="P:transcription elongation by RNA polymerase II"/>
    <property type="evidence" value="ECO:0007669"/>
    <property type="project" value="TreeGrafter"/>
</dbReference>
<comment type="caution">
    <text evidence="4">The sequence shown here is derived from an EMBL/GenBank/DDBJ whole genome shotgun (WGS) entry which is preliminary data.</text>
</comment>
<feature type="region of interest" description="Disordered" evidence="1">
    <location>
        <begin position="1"/>
        <end position="33"/>
    </location>
</feature>
<dbReference type="STRING" id="22663.A0A2I0L1I2"/>
<accession>A0A2I0L1I2</accession>
<evidence type="ECO:0000259" key="2">
    <source>
        <dbReference type="Pfam" id="PF03439"/>
    </source>
</evidence>
<organism evidence="4 5">
    <name type="scientific">Punica granatum</name>
    <name type="common">Pomegranate</name>
    <dbReference type="NCBI Taxonomy" id="22663"/>
    <lineage>
        <taxon>Eukaryota</taxon>
        <taxon>Viridiplantae</taxon>
        <taxon>Streptophyta</taxon>
        <taxon>Embryophyta</taxon>
        <taxon>Tracheophyta</taxon>
        <taxon>Spermatophyta</taxon>
        <taxon>Magnoliopsida</taxon>
        <taxon>eudicotyledons</taxon>
        <taxon>Gunneridae</taxon>
        <taxon>Pentapetalae</taxon>
        <taxon>rosids</taxon>
        <taxon>malvids</taxon>
        <taxon>Myrtales</taxon>
        <taxon>Lythraceae</taxon>
        <taxon>Punica</taxon>
    </lineage>
</organism>
<proteinExistence type="predicted"/>
<evidence type="ECO:0000256" key="1">
    <source>
        <dbReference type="SAM" id="MobiDB-lite"/>
    </source>
</evidence>
<feature type="domain" description="Spt5 KOW" evidence="3">
    <location>
        <begin position="230"/>
        <end position="276"/>
    </location>
</feature>